<dbReference type="InterPro" id="IPR029063">
    <property type="entry name" value="SAM-dependent_MTases_sf"/>
</dbReference>
<comment type="caution">
    <text evidence="2">The sequence shown here is derived from an EMBL/GenBank/DDBJ whole genome shotgun (WGS) entry which is preliminary data.</text>
</comment>
<keyword evidence="2" id="KW-0808">Transferase</keyword>
<dbReference type="PANTHER" id="PTHR12843">
    <property type="entry name" value="PROTEIN-LYSINE N-METHYLTRANSFERASE METTL10"/>
    <property type="match status" value="1"/>
</dbReference>
<proteinExistence type="predicted"/>
<dbReference type="InterPro" id="IPR041698">
    <property type="entry name" value="Methyltransf_25"/>
</dbReference>
<dbReference type="Pfam" id="PF13649">
    <property type="entry name" value="Methyltransf_25"/>
    <property type="match status" value="1"/>
</dbReference>
<dbReference type="CDD" id="cd02440">
    <property type="entry name" value="AdoMet_MTases"/>
    <property type="match status" value="1"/>
</dbReference>
<evidence type="ECO:0000313" key="2">
    <source>
        <dbReference type="EMBL" id="MDM9630280.1"/>
    </source>
</evidence>
<dbReference type="EMBL" id="JAUDUY010000001">
    <property type="protein sequence ID" value="MDM9630280.1"/>
    <property type="molecule type" value="Genomic_DNA"/>
</dbReference>
<dbReference type="GO" id="GO:0008168">
    <property type="term" value="F:methyltransferase activity"/>
    <property type="evidence" value="ECO:0007669"/>
    <property type="project" value="UniProtKB-KW"/>
</dbReference>
<evidence type="ECO:0000259" key="1">
    <source>
        <dbReference type="Pfam" id="PF13649"/>
    </source>
</evidence>
<gene>
    <name evidence="2" type="ORF">QU605_02280</name>
</gene>
<accession>A0ABT7WBJ2</accession>
<dbReference type="Gene3D" id="3.40.50.150">
    <property type="entry name" value="Vaccinia Virus protein VP39"/>
    <property type="match status" value="1"/>
</dbReference>
<feature type="domain" description="Methyltransferase" evidence="1">
    <location>
        <begin position="47"/>
        <end position="134"/>
    </location>
</feature>
<evidence type="ECO:0000313" key="3">
    <source>
        <dbReference type="Proteomes" id="UP001174839"/>
    </source>
</evidence>
<sequence length="206" mass="23340">MNKQERKRHWEEIYNTKPLETVSWYQPVPEVSLELFSILQISREAPVIDVGGGDSLLADHLLDLGYTDITVLDISGAAIDRAKKRLGERAQRIHWIEADATSFIPERPYALWHDRAVFHFLTEPEQRTAYIRNAVSGIQDEGHLVVGTFSDQGPLKCSGLEVQRYSIAELQHQMSPFFKPLRCLNVGHSTPSGSVQDFTFCAFARS</sequence>
<protein>
    <submittedName>
        <fullName evidence="2">Class I SAM-dependent methyltransferase</fullName>
        <ecNumber evidence="2">2.1.-.-</ecNumber>
    </submittedName>
</protein>
<dbReference type="SUPFAM" id="SSF53335">
    <property type="entry name" value="S-adenosyl-L-methionine-dependent methyltransferases"/>
    <property type="match status" value="1"/>
</dbReference>
<dbReference type="RefSeq" id="WP_289723639.1">
    <property type="nucleotide sequence ID" value="NZ_JAUDUY010000001.1"/>
</dbReference>
<organism evidence="2 3">
    <name type="scientific">Robiginitalea aurantiaca</name>
    <dbReference type="NCBI Taxonomy" id="3056915"/>
    <lineage>
        <taxon>Bacteria</taxon>
        <taxon>Pseudomonadati</taxon>
        <taxon>Bacteroidota</taxon>
        <taxon>Flavobacteriia</taxon>
        <taxon>Flavobacteriales</taxon>
        <taxon>Flavobacteriaceae</taxon>
        <taxon>Robiginitalea</taxon>
    </lineage>
</organism>
<reference evidence="2" key="1">
    <citation type="submission" date="2023-06" db="EMBL/GenBank/DDBJ databases">
        <title>Robiginitalea aurantiacus sp. nov. and Algoriphagus sediminis sp. nov., isolated from coastal sediment.</title>
        <authorList>
            <person name="Zhou Z.Y."/>
            <person name="An J."/>
            <person name="Jia Y.W."/>
            <person name="Du Z.J."/>
        </authorList>
    </citation>
    <scope>NUCLEOTIDE SEQUENCE</scope>
    <source>
        <strain evidence="2">M39</strain>
    </source>
</reference>
<keyword evidence="2" id="KW-0489">Methyltransferase</keyword>
<dbReference type="EC" id="2.1.-.-" evidence="2"/>
<dbReference type="PANTHER" id="PTHR12843:SF5">
    <property type="entry name" value="EEF1A LYSINE METHYLTRANSFERASE 2"/>
    <property type="match status" value="1"/>
</dbReference>
<dbReference type="Proteomes" id="UP001174839">
    <property type="component" value="Unassembled WGS sequence"/>
</dbReference>
<keyword evidence="3" id="KW-1185">Reference proteome</keyword>
<name>A0ABT7WBJ2_9FLAO</name>
<dbReference type="GO" id="GO:0032259">
    <property type="term" value="P:methylation"/>
    <property type="evidence" value="ECO:0007669"/>
    <property type="project" value="UniProtKB-KW"/>
</dbReference>